<sequence length="145" mass="16172">MQMIIYFVFDNKIEESEGSALSDLRNDFFGRFDGPKAEITRKSTSPLQQHLDDVVSSIYDEDAAGGNGGHGILQALRSAFRFVHPEGNFFSVQQYLEFRQLNVGASFVIAAAKFTIKSGVDESDPRFARYLTLVGDHVGLVNDCW</sequence>
<dbReference type="AlphaFoldDB" id="A0A6A6AB36"/>
<dbReference type="Proteomes" id="UP000799771">
    <property type="component" value="Unassembled WGS sequence"/>
</dbReference>
<name>A0A6A6AB36_9PLEO</name>
<gene>
    <name evidence="1" type="ORF">P153DRAFT_367982</name>
</gene>
<dbReference type="EMBL" id="ML977509">
    <property type="protein sequence ID" value="KAF2128088.1"/>
    <property type="molecule type" value="Genomic_DNA"/>
</dbReference>
<dbReference type="GeneID" id="54408837"/>
<dbReference type="RefSeq" id="XP_033522477.1">
    <property type="nucleotide sequence ID" value="XM_033668405.1"/>
</dbReference>
<protein>
    <recommendedName>
        <fullName evidence="3">Terpenoid synthase</fullName>
    </recommendedName>
</protein>
<dbReference type="Gene3D" id="1.10.600.10">
    <property type="entry name" value="Farnesyl Diphosphate Synthase"/>
    <property type="match status" value="1"/>
</dbReference>
<proteinExistence type="predicted"/>
<evidence type="ECO:0008006" key="3">
    <source>
        <dbReference type="Google" id="ProtNLM"/>
    </source>
</evidence>
<organism evidence="1 2">
    <name type="scientific">Dothidotthia symphoricarpi CBS 119687</name>
    <dbReference type="NCBI Taxonomy" id="1392245"/>
    <lineage>
        <taxon>Eukaryota</taxon>
        <taxon>Fungi</taxon>
        <taxon>Dikarya</taxon>
        <taxon>Ascomycota</taxon>
        <taxon>Pezizomycotina</taxon>
        <taxon>Dothideomycetes</taxon>
        <taxon>Pleosporomycetidae</taxon>
        <taxon>Pleosporales</taxon>
        <taxon>Dothidotthiaceae</taxon>
        <taxon>Dothidotthia</taxon>
    </lineage>
</organism>
<accession>A0A6A6AB36</accession>
<dbReference type="OrthoDB" id="3004402at2759"/>
<dbReference type="Pfam" id="PF19086">
    <property type="entry name" value="Terpene_syn_C_2"/>
    <property type="match status" value="1"/>
</dbReference>
<evidence type="ECO:0000313" key="1">
    <source>
        <dbReference type="EMBL" id="KAF2128088.1"/>
    </source>
</evidence>
<evidence type="ECO:0000313" key="2">
    <source>
        <dbReference type="Proteomes" id="UP000799771"/>
    </source>
</evidence>
<dbReference type="InterPro" id="IPR008949">
    <property type="entry name" value="Isoprenoid_synthase_dom_sf"/>
</dbReference>
<keyword evidence="2" id="KW-1185">Reference proteome</keyword>
<dbReference type="SUPFAM" id="SSF48576">
    <property type="entry name" value="Terpenoid synthases"/>
    <property type="match status" value="1"/>
</dbReference>
<reference evidence="1" key="1">
    <citation type="journal article" date="2020" name="Stud. Mycol.">
        <title>101 Dothideomycetes genomes: a test case for predicting lifestyles and emergence of pathogens.</title>
        <authorList>
            <person name="Haridas S."/>
            <person name="Albert R."/>
            <person name="Binder M."/>
            <person name="Bloem J."/>
            <person name="Labutti K."/>
            <person name="Salamov A."/>
            <person name="Andreopoulos B."/>
            <person name="Baker S."/>
            <person name="Barry K."/>
            <person name="Bills G."/>
            <person name="Bluhm B."/>
            <person name="Cannon C."/>
            <person name="Castanera R."/>
            <person name="Culley D."/>
            <person name="Daum C."/>
            <person name="Ezra D."/>
            <person name="Gonzalez J."/>
            <person name="Henrissat B."/>
            <person name="Kuo A."/>
            <person name="Liang C."/>
            <person name="Lipzen A."/>
            <person name="Lutzoni F."/>
            <person name="Magnuson J."/>
            <person name="Mondo S."/>
            <person name="Nolan M."/>
            <person name="Ohm R."/>
            <person name="Pangilinan J."/>
            <person name="Park H.-J."/>
            <person name="Ramirez L."/>
            <person name="Alfaro M."/>
            <person name="Sun H."/>
            <person name="Tritt A."/>
            <person name="Yoshinaga Y."/>
            <person name="Zwiers L.-H."/>
            <person name="Turgeon B."/>
            <person name="Goodwin S."/>
            <person name="Spatafora J."/>
            <person name="Crous P."/>
            <person name="Grigoriev I."/>
        </authorList>
    </citation>
    <scope>NUCLEOTIDE SEQUENCE</scope>
    <source>
        <strain evidence="1">CBS 119687</strain>
    </source>
</reference>